<evidence type="ECO:0000256" key="5">
    <source>
        <dbReference type="SAM" id="MobiDB-lite"/>
    </source>
</evidence>
<name>A0A0D9Z621_9ORYZ</name>
<accession>A0A0D9Z621</accession>
<evidence type="ECO:0000256" key="1">
    <source>
        <dbReference type="ARBA" id="ARBA00004123"/>
    </source>
</evidence>
<dbReference type="PANTHER" id="PTHR45290:SF1">
    <property type="entry name" value="OS03G0300300 PROTEIN"/>
    <property type="match status" value="1"/>
</dbReference>
<feature type="domain" description="Pyrrolo-quinoline quinone repeat" evidence="7">
    <location>
        <begin position="84"/>
        <end position="204"/>
    </location>
</feature>
<reference evidence="8" key="1">
    <citation type="submission" date="2015-04" db="UniProtKB">
        <authorList>
            <consortium name="EnsemblPlants"/>
        </authorList>
    </citation>
    <scope>IDENTIFICATION</scope>
</reference>
<dbReference type="GO" id="GO:0010427">
    <property type="term" value="F:abscisic acid binding"/>
    <property type="evidence" value="ECO:0007669"/>
    <property type="project" value="InterPro"/>
</dbReference>
<dbReference type="PROSITE" id="PS00451">
    <property type="entry name" value="PATHOGENESIS_BETVI"/>
    <property type="match status" value="1"/>
</dbReference>
<keyword evidence="9" id="KW-1185">Reference proteome</keyword>
<dbReference type="InterPro" id="IPR023393">
    <property type="entry name" value="START-like_dom_sf"/>
</dbReference>
<dbReference type="Pfam" id="PF13360">
    <property type="entry name" value="PQQ_2"/>
    <property type="match status" value="1"/>
</dbReference>
<dbReference type="GO" id="GO:0038023">
    <property type="term" value="F:signaling receptor activity"/>
    <property type="evidence" value="ECO:0007669"/>
    <property type="project" value="InterPro"/>
</dbReference>
<dbReference type="InterPro" id="IPR015943">
    <property type="entry name" value="WD40/YVTN_repeat-like_dom_sf"/>
</dbReference>
<evidence type="ECO:0000313" key="8">
    <source>
        <dbReference type="EnsemblPlants" id="OGLUM03G14290.1"/>
    </source>
</evidence>
<feature type="region of interest" description="Disordered" evidence="5">
    <location>
        <begin position="612"/>
        <end position="636"/>
    </location>
</feature>
<evidence type="ECO:0000256" key="4">
    <source>
        <dbReference type="PROSITE-ProRule" id="PRU00221"/>
    </source>
</evidence>
<feature type="compositionally biased region" description="Polar residues" evidence="5">
    <location>
        <begin position="399"/>
        <end position="417"/>
    </location>
</feature>
<dbReference type="SUPFAM" id="SSF50998">
    <property type="entry name" value="Quinoprotein alcohol dehydrogenase-like"/>
    <property type="match status" value="1"/>
</dbReference>
<dbReference type="InterPro" id="IPR002372">
    <property type="entry name" value="PQQ_rpt_dom"/>
</dbReference>
<dbReference type="GO" id="GO:0004864">
    <property type="term" value="F:protein phosphatase inhibitor activity"/>
    <property type="evidence" value="ECO:0007669"/>
    <property type="project" value="InterPro"/>
</dbReference>
<dbReference type="Gene3D" id="3.30.530.20">
    <property type="match status" value="1"/>
</dbReference>
<dbReference type="PRINTS" id="PR00634">
    <property type="entry name" value="BETALLERGEN"/>
</dbReference>
<dbReference type="CDD" id="cd07816">
    <property type="entry name" value="Bet_v1-like"/>
    <property type="match status" value="1"/>
</dbReference>
<evidence type="ECO:0000256" key="3">
    <source>
        <dbReference type="ARBA" id="ARBA00023242"/>
    </source>
</evidence>
<feature type="region of interest" description="Disordered" evidence="5">
    <location>
        <begin position="386"/>
        <end position="417"/>
    </location>
</feature>
<dbReference type="HOGENOM" id="CLU_020516_0_0_1"/>
<dbReference type="SMART" id="SM00320">
    <property type="entry name" value="WD40"/>
    <property type="match status" value="3"/>
</dbReference>
<dbReference type="InterPro" id="IPR024949">
    <property type="entry name" value="Bet_v_I_allergen"/>
</dbReference>
<dbReference type="STRING" id="40148.A0A0D9Z621"/>
<dbReference type="FunFam" id="3.30.530.20:FF:000007">
    <property type="entry name" value="Major pollen allergen Bet v 1-A"/>
    <property type="match status" value="1"/>
</dbReference>
<dbReference type="Gramene" id="OGLUM03G14290.1">
    <property type="protein sequence ID" value="OGLUM03G14290.1"/>
    <property type="gene ID" value="OGLUM03G14290"/>
</dbReference>
<protein>
    <submittedName>
        <fullName evidence="8">Uncharacterized protein</fullName>
    </submittedName>
</protein>
<dbReference type="Gene3D" id="2.130.10.10">
    <property type="entry name" value="YVTN repeat-like/Quinoprotein amine dehydrogenase"/>
    <property type="match status" value="1"/>
</dbReference>
<keyword evidence="3" id="KW-0539">Nucleus</keyword>
<dbReference type="PANTHER" id="PTHR45290">
    <property type="entry name" value="OS03G0300300 PROTEIN"/>
    <property type="match status" value="1"/>
</dbReference>
<dbReference type="PROSITE" id="PS50082">
    <property type="entry name" value="WD_REPEATS_2"/>
    <property type="match status" value="1"/>
</dbReference>
<dbReference type="GO" id="GO:0006952">
    <property type="term" value="P:defense response"/>
    <property type="evidence" value="ECO:0007669"/>
    <property type="project" value="InterPro"/>
</dbReference>
<feature type="repeat" description="WD" evidence="4">
    <location>
        <begin position="184"/>
        <end position="226"/>
    </location>
</feature>
<sequence>MELEAFRPPILQTAGSCTVWDAVRGHLQTEFADIPPVEVGGGARAPGAKRGHLALDYTCMKWVQLSSKKKRKAGSSLLVLGTGSGDVLALDVAAGQWKWRVTDCHPGGVTAVAYSKHGRSLYTGGTDGMVCRINASDGSVVEKFKSSSKAISALAVSPDGEILATAAGQLRTFDASDNKKIQKFSGHPVAVRSMVFSGDSQYVLSSGVGERYVAIWKLGSGKTQSSSCILSMEHPAIFVDCKCSDINDTEGEIHVLAISEIGVCYFWSGTNMDDLRNKKPTKIALSDSSLSRSKQGFAIFAAKLQGIDCPNSAHVLLAYGSVVKPSFDKLLVRYGMDISLGVSDDGVLLPMIQPTKPQKGQSAKKQGIITALDRANAEDAILPLPQLHTQEKKRKHNATESSGDIQSAPHSDLSSTKLIEKRAPVQRIEDDSVCIEDMMRKCGVIDSRVDQGMEGHPSIPTSILSDLFGSSSKIDANLPNKKIRAHLRSLKPGDACELLEKLVSSWKTRSGSAEVVLRWIYCLLIIHGRFIPFEKSKKIISDLEKWSWGVKLLATIALNDCRMWITYSDSNLKTTNAGRMCGERYKAAEDLLKLSGRLRLLMAQIVKDPNDVSELPSEEMQDSAAAQSDEEEEDDEIDETLLVTAMASTNSWTHEIESPVAAPRLFRAAVMDWHTLAPKIASHIVASAHPVDGDGSVGSVRQFNFTSAMPFSHMKERLEFLDVDKCECKSTLVEGGGIGKAIETATSHIKVEPAANGGSVVKVESTYKLLPGVEVKDEITKAKESLTGIFKTAEAYLIANPDAYN</sequence>
<keyword evidence="4" id="KW-0853">WD repeat</keyword>
<dbReference type="GO" id="GO:0005634">
    <property type="term" value="C:nucleus"/>
    <property type="evidence" value="ECO:0007669"/>
    <property type="project" value="UniProtKB-SubCell"/>
</dbReference>
<evidence type="ECO:0000313" key="9">
    <source>
        <dbReference type="Proteomes" id="UP000026961"/>
    </source>
</evidence>
<dbReference type="Proteomes" id="UP000026961">
    <property type="component" value="Chromosome 3"/>
</dbReference>
<dbReference type="GO" id="GO:0009738">
    <property type="term" value="P:abscisic acid-activated signaling pathway"/>
    <property type="evidence" value="ECO:0007669"/>
    <property type="project" value="InterPro"/>
</dbReference>
<reference evidence="8" key="2">
    <citation type="submission" date="2018-05" db="EMBL/GenBank/DDBJ databases">
        <title>OgluRS3 (Oryza glumaepatula Reference Sequence Version 3).</title>
        <authorList>
            <person name="Zhang J."/>
            <person name="Kudrna D."/>
            <person name="Lee S."/>
            <person name="Talag J."/>
            <person name="Welchert J."/>
            <person name="Wing R.A."/>
        </authorList>
    </citation>
    <scope>NUCLEOTIDE SEQUENCE [LARGE SCALE GENOMIC DNA]</scope>
</reference>
<evidence type="ECO:0000256" key="2">
    <source>
        <dbReference type="ARBA" id="ARBA00009744"/>
    </source>
</evidence>
<dbReference type="Pfam" id="PF00407">
    <property type="entry name" value="Bet_v_1"/>
    <property type="match status" value="1"/>
</dbReference>
<dbReference type="EnsemblPlants" id="OGLUM03G14290.1">
    <property type="protein sequence ID" value="OGLUM03G14290.1"/>
    <property type="gene ID" value="OGLUM03G14290"/>
</dbReference>
<organism evidence="8">
    <name type="scientific">Oryza glumipatula</name>
    <dbReference type="NCBI Taxonomy" id="40148"/>
    <lineage>
        <taxon>Eukaryota</taxon>
        <taxon>Viridiplantae</taxon>
        <taxon>Streptophyta</taxon>
        <taxon>Embryophyta</taxon>
        <taxon>Tracheophyta</taxon>
        <taxon>Spermatophyta</taxon>
        <taxon>Magnoliopsida</taxon>
        <taxon>Liliopsida</taxon>
        <taxon>Poales</taxon>
        <taxon>Poaceae</taxon>
        <taxon>BOP clade</taxon>
        <taxon>Oryzoideae</taxon>
        <taxon>Oryzeae</taxon>
        <taxon>Oryzinae</taxon>
        <taxon>Oryza</taxon>
    </lineage>
</organism>
<proteinExistence type="inferred from homology"/>
<comment type="subcellular location">
    <subcellularLocation>
        <location evidence="1">Nucleus</location>
    </subcellularLocation>
</comment>
<comment type="similarity">
    <text evidence="2">Belongs to the BetVI family.</text>
</comment>
<dbReference type="eggNOG" id="KOG4547">
    <property type="taxonomic scope" value="Eukaryota"/>
</dbReference>
<dbReference type="InterPro" id="IPR000916">
    <property type="entry name" value="Bet_v_I/MLP"/>
</dbReference>
<dbReference type="AlphaFoldDB" id="A0A0D9Z621"/>
<dbReference type="SUPFAM" id="SSF55961">
    <property type="entry name" value="Bet v1-like"/>
    <property type="match status" value="1"/>
</dbReference>
<dbReference type="InterPro" id="IPR011047">
    <property type="entry name" value="Quinoprotein_ADH-like_sf"/>
</dbReference>
<dbReference type="InterPro" id="IPR001680">
    <property type="entry name" value="WD40_rpt"/>
</dbReference>
<evidence type="ECO:0000259" key="6">
    <source>
        <dbReference type="Pfam" id="PF00407"/>
    </source>
</evidence>
<feature type="domain" description="Bet v I/Major latex protein" evidence="6">
    <location>
        <begin position="650"/>
        <end position="799"/>
    </location>
</feature>
<evidence type="ECO:0000259" key="7">
    <source>
        <dbReference type="Pfam" id="PF13360"/>
    </source>
</evidence>